<dbReference type="OrthoDB" id="3531194at2"/>
<dbReference type="PANTHER" id="PTHR35525:SF3">
    <property type="entry name" value="BLL6575 PROTEIN"/>
    <property type="match status" value="1"/>
</dbReference>
<comment type="caution">
    <text evidence="2">The sequence shown here is derived from an EMBL/GenBank/DDBJ whole genome shotgun (WGS) entry which is preliminary data.</text>
</comment>
<evidence type="ECO:0000259" key="1">
    <source>
        <dbReference type="Pfam" id="PF11706"/>
    </source>
</evidence>
<dbReference type="InterPro" id="IPR023286">
    <property type="entry name" value="ABATE_dom_sf"/>
</dbReference>
<dbReference type="AlphaFoldDB" id="A0A4R0H1R9"/>
<feature type="domain" description="Zinc finger CGNR" evidence="1">
    <location>
        <begin position="141"/>
        <end position="182"/>
    </location>
</feature>
<reference evidence="2 3" key="1">
    <citation type="submission" date="2019-02" db="EMBL/GenBank/DDBJ databases">
        <title>Kribbella capetownensis sp. nov. and Kribbella speibonae sp. nov., isolated from soil.</title>
        <authorList>
            <person name="Curtis S.M."/>
            <person name="Norton I."/>
            <person name="Everest G.J."/>
            <person name="Meyers P.R."/>
        </authorList>
    </citation>
    <scope>NUCLEOTIDE SEQUENCE [LARGE SCALE GENOMIC DNA]</scope>
    <source>
        <strain evidence="2 3">KCTC 29219</strain>
    </source>
</reference>
<name>A0A4R0H1R9_9ACTN</name>
<dbReference type="PANTHER" id="PTHR35525">
    <property type="entry name" value="BLL6575 PROTEIN"/>
    <property type="match status" value="1"/>
</dbReference>
<accession>A0A4R0H1R9</accession>
<dbReference type="Gene3D" id="1.10.3300.10">
    <property type="entry name" value="Jann2411-like domain"/>
    <property type="match status" value="1"/>
</dbReference>
<dbReference type="SUPFAM" id="SSF160904">
    <property type="entry name" value="Jann2411-like"/>
    <property type="match status" value="1"/>
</dbReference>
<proteinExistence type="predicted"/>
<evidence type="ECO:0000313" key="2">
    <source>
        <dbReference type="EMBL" id="TCC04281.1"/>
    </source>
</evidence>
<dbReference type="Pfam" id="PF07336">
    <property type="entry name" value="ABATE"/>
    <property type="match status" value="1"/>
</dbReference>
<dbReference type="EMBL" id="SJJZ01000004">
    <property type="protein sequence ID" value="TCC04281.1"/>
    <property type="molecule type" value="Genomic_DNA"/>
</dbReference>
<dbReference type="InterPro" id="IPR010852">
    <property type="entry name" value="ABATE"/>
</dbReference>
<organism evidence="2 3">
    <name type="scientific">Kribbella soli</name>
    <dbReference type="NCBI Taxonomy" id="1124743"/>
    <lineage>
        <taxon>Bacteria</taxon>
        <taxon>Bacillati</taxon>
        <taxon>Actinomycetota</taxon>
        <taxon>Actinomycetes</taxon>
        <taxon>Propionibacteriales</taxon>
        <taxon>Kribbellaceae</taxon>
        <taxon>Kribbella</taxon>
    </lineage>
</organism>
<dbReference type="Pfam" id="PF11706">
    <property type="entry name" value="zf-CGNR"/>
    <property type="match status" value="1"/>
</dbReference>
<gene>
    <name evidence="2" type="ORF">E0H45_34990</name>
</gene>
<keyword evidence="3" id="KW-1185">Reference proteome</keyword>
<sequence>MSDTGRVQATDHLQASLQAAIALANTFGSAERQGRPAVPPDAAAIDAVLRLTTNRPPAVDAADYAVGGKTLYDALGRLPDVDRAVERVNALLRETKAAPQLTRDGGAPWHLHFGSPDDANGWLAEFATAVAMLLGSDEAERLRRCEADRCDDLFLDSTRNGNQRFCSTACQNRAKVAAHRARVRNS</sequence>
<protein>
    <submittedName>
        <fullName evidence="2">CGNR zinc finger domain-containing protein</fullName>
    </submittedName>
</protein>
<dbReference type="InterPro" id="IPR021005">
    <property type="entry name" value="Znf_CGNR"/>
</dbReference>
<dbReference type="Proteomes" id="UP000292346">
    <property type="component" value="Unassembled WGS sequence"/>
</dbReference>
<evidence type="ECO:0000313" key="3">
    <source>
        <dbReference type="Proteomes" id="UP000292346"/>
    </source>
</evidence>